<comment type="caution">
    <text evidence="2">The sequence shown here is derived from an EMBL/GenBank/DDBJ whole genome shotgun (WGS) entry which is preliminary data.</text>
</comment>
<proteinExistence type="predicted"/>
<name>A0ABR1GPD7_9HYPO</name>
<evidence type="ECO:0000313" key="2">
    <source>
        <dbReference type="EMBL" id="KAK7403637.1"/>
    </source>
</evidence>
<evidence type="ECO:0000256" key="1">
    <source>
        <dbReference type="SAM" id="MobiDB-lite"/>
    </source>
</evidence>
<gene>
    <name evidence="2" type="ORF">QQX98_010602</name>
</gene>
<reference evidence="2 3" key="1">
    <citation type="journal article" date="2025" name="Microbiol. Resour. Announc.">
        <title>Draft genome sequences for Neonectria magnoliae and Neonectria punicea, canker pathogens of Liriodendron tulipifera and Acer saccharum in West Virginia.</title>
        <authorList>
            <person name="Petronek H.M."/>
            <person name="Kasson M.T."/>
            <person name="Metheny A.M."/>
            <person name="Stauder C.M."/>
            <person name="Lovett B."/>
            <person name="Lynch S.C."/>
            <person name="Garnas J.R."/>
            <person name="Kasson L.R."/>
            <person name="Stajich J.E."/>
        </authorList>
    </citation>
    <scope>NUCLEOTIDE SEQUENCE [LARGE SCALE GENOMIC DNA]</scope>
    <source>
        <strain evidence="2 3">NRRL 64653</strain>
    </source>
</reference>
<keyword evidence="3" id="KW-1185">Reference proteome</keyword>
<dbReference type="EMBL" id="JAZAVJ010000237">
    <property type="protein sequence ID" value="KAK7403637.1"/>
    <property type="molecule type" value="Genomic_DNA"/>
</dbReference>
<feature type="region of interest" description="Disordered" evidence="1">
    <location>
        <begin position="1"/>
        <end position="27"/>
    </location>
</feature>
<organism evidence="2 3">
    <name type="scientific">Neonectria punicea</name>
    <dbReference type="NCBI Taxonomy" id="979145"/>
    <lineage>
        <taxon>Eukaryota</taxon>
        <taxon>Fungi</taxon>
        <taxon>Dikarya</taxon>
        <taxon>Ascomycota</taxon>
        <taxon>Pezizomycotina</taxon>
        <taxon>Sordariomycetes</taxon>
        <taxon>Hypocreomycetidae</taxon>
        <taxon>Hypocreales</taxon>
        <taxon>Nectriaceae</taxon>
        <taxon>Neonectria</taxon>
    </lineage>
</organism>
<accession>A0ABR1GPD7</accession>
<protein>
    <submittedName>
        <fullName evidence="2">Uncharacterized protein</fullName>
    </submittedName>
</protein>
<sequence>MLGAGVQSDSTIPNPTSDQSNAPMFQNLFGTMDSHGGGFYAVDKDMPVQDSWIPDSDLLLGINVMDIFSGFVPPPEFQ</sequence>
<evidence type="ECO:0000313" key="3">
    <source>
        <dbReference type="Proteomes" id="UP001498476"/>
    </source>
</evidence>
<dbReference type="Proteomes" id="UP001498476">
    <property type="component" value="Unassembled WGS sequence"/>
</dbReference>
<feature type="compositionally biased region" description="Polar residues" evidence="1">
    <location>
        <begin position="7"/>
        <end position="24"/>
    </location>
</feature>